<protein>
    <submittedName>
        <fullName evidence="1">Cytochrome c family protein</fullName>
    </submittedName>
</protein>
<name>A0A3B1BGY8_9ZZZZ</name>
<dbReference type="SUPFAM" id="SSF48695">
    <property type="entry name" value="Multiheme cytochromes"/>
    <property type="match status" value="1"/>
</dbReference>
<reference evidence="1" key="1">
    <citation type="submission" date="2018-06" db="EMBL/GenBank/DDBJ databases">
        <authorList>
            <person name="Zhirakovskaya E."/>
        </authorList>
    </citation>
    <scope>NUCLEOTIDE SEQUENCE</scope>
</reference>
<dbReference type="Gene3D" id="3.90.10.10">
    <property type="entry name" value="Cytochrome C3"/>
    <property type="match status" value="2"/>
</dbReference>
<feature type="non-terminal residue" evidence="1">
    <location>
        <position position="1"/>
    </location>
</feature>
<organism evidence="1">
    <name type="scientific">hydrothermal vent metagenome</name>
    <dbReference type="NCBI Taxonomy" id="652676"/>
    <lineage>
        <taxon>unclassified sequences</taxon>
        <taxon>metagenomes</taxon>
        <taxon>ecological metagenomes</taxon>
    </lineage>
</organism>
<sequence>DHISANYSTDCTECHNQAYPSWTGAGISHGFFPLTGGHAISDCFECHKQDDFKGLSPDCYSCHQDDYNATTNPSHIDLGFSQDCQLCHNIDAWRPATFDHDNKYFPIYSGSHKEAWNTCSDCHTNAGDYAVFSCIDCHEHNKTSTDNEHDEVANYRYQSTACLSCHPNGGGGDEAKMFFKMKKFIK</sequence>
<dbReference type="InterPro" id="IPR036280">
    <property type="entry name" value="Multihaem_cyt_sf"/>
</dbReference>
<gene>
    <name evidence="1" type="ORF">MNBD_IGNAVI01-2754</name>
</gene>
<proteinExistence type="predicted"/>
<dbReference type="EMBL" id="UOGD01000018">
    <property type="protein sequence ID" value="VAX15362.1"/>
    <property type="molecule type" value="Genomic_DNA"/>
</dbReference>
<accession>A0A3B1BGY8</accession>
<dbReference type="AlphaFoldDB" id="A0A3B1BGY8"/>
<evidence type="ECO:0000313" key="1">
    <source>
        <dbReference type="EMBL" id="VAX15362.1"/>
    </source>
</evidence>